<evidence type="ECO:0000256" key="1">
    <source>
        <dbReference type="ARBA" id="ARBA00004651"/>
    </source>
</evidence>
<sequence length="412" mass="40236">MTTYLATAFLARLADEGVGIALALLAVERTAGHSPELGAYVLAAWLAPHAVAAPLVGALAARAGAPRLFHCCALAVFGAAIALLGLTLGRAPLPLVLAAALVGGSVGPVVSGGLSSLVASLGPAGQPRTRAFALDATTYNAAAVTAPAAVSAIAAAASASLATTLLAASATSAALLSTALRLPTDRHAPGAPDPAPGPGVLTIGFRALWHVRPLRAITLATCVAFLGVGALPVTSVLLAQQRGGPGAGGVLMTAFAVGGLAGSLGTARWRRAPGPVRLALFSLLLTATALAAAALIPQLPLVVALFALAGLGDGPLLTATLRLRADHAPEGARTQVFTLGAGLKLTSAALGTAFVGTLAHLPAGALTLLVAALHLAAGALLWALGPALVRKPTGPGISTDGPLTPDVPGDGL</sequence>
<dbReference type="InterPro" id="IPR036259">
    <property type="entry name" value="MFS_trans_sf"/>
</dbReference>
<feature type="transmembrane region" description="Helical" evidence="6">
    <location>
        <begin position="365"/>
        <end position="384"/>
    </location>
</feature>
<dbReference type="Proteomes" id="UP001518976">
    <property type="component" value="Unassembled WGS sequence"/>
</dbReference>
<dbReference type="Gene3D" id="1.20.1250.20">
    <property type="entry name" value="MFS general substrate transporter like domains"/>
    <property type="match status" value="1"/>
</dbReference>
<evidence type="ECO:0000313" key="9">
    <source>
        <dbReference type="Proteomes" id="UP001518976"/>
    </source>
</evidence>
<dbReference type="RefSeq" id="WP_209264301.1">
    <property type="nucleotide sequence ID" value="NZ_JAFFZN010000005.1"/>
</dbReference>
<comment type="caution">
    <text evidence="8">The sequence shown here is derived from an EMBL/GenBank/DDBJ whole genome shotgun (WGS) entry which is preliminary data.</text>
</comment>
<dbReference type="EMBL" id="JAFFZN010000005">
    <property type="protein sequence ID" value="MBO8185494.1"/>
    <property type="molecule type" value="Genomic_DNA"/>
</dbReference>
<dbReference type="InterPro" id="IPR020846">
    <property type="entry name" value="MFS_dom"/>
</dbReference>
<proteinExistence type="predicted"/>
<evidence type="ECO:0000256" key="4">
    <source>
        <dbReference type="ARBA" id="ARBA00022989"/>
    </source>
</evidence>
<evidence type="ECO:0000256" key="6">
    <source>
        <dbReference type="SAM" id="Phobius"/>
    </source>
</evidence>
<gene>
    <name evidence="8" type="ORF">JW592_08470</name>
</gene>
<name>A0ABS3WQU4_9ACTN</name>
<feature type="transmembrane region" description="Helical" evidence="6">
    <location>
        <begin position="246"/>
        <end position="266"/>
    </location>
</feature>
<evidence type="ECO:0000259" key="7">
    <source>
        <dbReference type="PROSITE" id="PS50850"/>
    </source>
</evidence>
<feature type="transmembrane region" description="Helical" evidence="6">
    <location>
        <begin position="95"/>
        <end position="121"/>
    </location>
</feature>
<feature type="transmembrane region" description="Helical" evidence="6">
    <location>
        <begin position="336"/>
        <end position="359"/>
    </location>
</feature>
<keyword evidence="2" id="KW-1003">Cell membrane</keyword>
<evidence type="ECO:0000256" key="2">
    <source>
        <dbReference type="ARBA" id="ARBA00022475"/>
    </source>
</evidence>
<feature type="transmembrane region" description="Helical" evidence="6">
    <location>
        <begin position="302"/>
        <end position="324"/>
    </location>
</feature>
<comment type="subcellular location">
    <subcellularLocation>
        <location evidence="1">Cell membrane</location>
        <topology evidence="1">Multi-pass membrane protein</topology>
    </subcellularLocation>
</comment>
<feature type="transmembrane region" description="Helical" evidence="6">
    <location>
        <begin position="216"/>
        <end position="240"/>
    </location>
</feature>
<keyword evidence="9" id="KW-1185">Reference proteome</keyword>
<evidence type="ECO:0000313" key="8">
    <source>
        <dbReference type="EMBL" id="MBO8185494.1"/>
    </source>
</evidence>
<feature type="transmembrane region" description="Helical" evidence="6">
    <location>
        <begin position="278"/>
        <end position="296"/>
    </location>
</feature>
<dbReference type="PROSITE" id="PS50850">
    <property type="entry name" value="MFS"/>
    <property type="match status" value="1"/>
</dbReference>
<dbReference type="InterPro" id="IPR011701">
    <property type="entry name" value="MFS"/>
</dbReference>
<protein>
    <submittedName>
        <fullName evidence="8">MFS transporter</fullName>
    </submittedName>
</protein>
<reference evidence="8 9" key="1">
    <citation type="submission" date="2021-02" db="EMBL/GenBank/DDBJ databases">
        <title>Streptomyces spirodelae sp. nov., isolated from duckweed.</title>
        <authorList>
            <person name="Saimee Y."/>
            <person name="Duangmal K."/>
        </authorList>
    </citation>
    <scope>NUCLEOTIDE SEQUENCE [LARGE SCALE GENOMIC DNA]</scope>
    <source>
        <strain evidence="8 9">DW4-2</strain>
    </source>
</reference>
<evidence type="ECO:0000256" key="5">
    <source>
        <dbReference type="ARBA" id="ARBA00023136"/>
    </source>
</evidence>
<dbReference type="PANTHER" id="PTHR23513:SF11">
    <property type="entry name" value="STAPHYLOFERRIN A TRANSPORTER"/>
    <property type="match status" value="1"/>
</dbReference>
<organism evidence="8 9">
    <name type="scientific">Streptomyces spirodelae</name>
    <dbReference type="NCBI Taxonomy" id="2812904"/>
    <lineage>
        <taxon>Bacteria</taxon>
        <taxon>Bacillati</taxon>
        <taxon>Actinomycetota</taxon>
        <taxon>Actinomycetes</taxon>
        <taxon>Kitasatosporales</taxon>
        <taxon>Streptomycetaceae</taxon>
        <taxon>Streptomyces</taxon>
    </lineage>
</organism>
<dbReference type="Pfam" id="PF07690">
    <property type="entry name" value="MFS_1"/>
    <property type="match status" value="1"/>
</dbReference>
<dbReference type="PANTHER" id="PTHR23513">
    <property type="entry name" value="INTEGRAL MEMBRANE EFFLUX PROTEIN-RELATED"/>
    <property type="match status" value="1"/>
</dbReference>
<dbReference type="SUPFAM" id="SSF103473">
    <property type="entry name" value="MFS general substrate transporter"/>
    <property type="match status" value="1"/>
</dbReference>
<keyword evidence="3 6" id="KW-0812">Transmembrane</keyword>
<feature type="transmembrane region" description="Helical" evidence="6">
    <location>
        <begin position="39"/>
        <end position="61"/>
    </location>
</feature>
<keyword evidence="5 6" id="KW-0472">Membrane</keyword>
<evidence type="ECO:0000256" key="3">
    <source>
        <dbReference type="ARBA" id="ARBA00022692"/>
    </source>
</evidence>
<feature type="domain" description="Major facilitator superfamily (MFS) profile" evidence="7">
    <location>
        <begin position="213"/>
        <end position="412"/>
    </location>
</feature>
<keyword evidence="4 6" id="KW-1133">Transmembrane helix</keyword>
<accession>A0ABS3WQU4</accession>
<feature type="transmembrane region" description="Helical" evidence="6">
    <location>
        <begin position="68"/>
        <end position="89"/>
    </location>
</feature>